<accession>A0A5S4FGM9</accession>
<comment type="caution">
    <text evidence="1">The sequence shown here is derived from an EMBL/GenBank/DDBJ whole genome shotgun (WGS) entry which is preliminary data.</text>
</comment>
<proteinExistence type="predicted"/>
<dbReference type="AlphaFoldDB" id="A0A5S4FGM9"/>
<sequence>MSKSTGIRPEVPLQRIPGTITVPVDQFRMLLEEASFLAAMAGSLLEAGGVEIAPATVLPDNVADFAAYQARRQAVSR</sequence>
<evidence type="ECO:0000313" key="1">
    <source>
        <dbReference type="EMBL" id="TMR18542.1"/>
    </source>
</evidence>
<dbReference type="EMBL" id="VCKY01000070">
    <property type="protein sequence ID" value="TMR18542.1"/>
    <property type="molecule type" value="Genomic_DNA"/>
</dbReference>
<reference evidence="1 2" key="1">
    <citation type="submission" date="2019-05" db="EMBL/GenBank/DDBJ databases">
        <title>Draft genome sequence of Nonomuraea turkmeniaca DSM 43926.</title>
        <authorList>
            <person name="Saricaoglu S."/>
            <person name="Isik K."/>
        </authorList>
    </citation>
    <scope>NUCLEOTIDE SEQUENCE [LARGE SCALE GENOMIC DNA]</scope>
    <source>
        <strain evidence="1 2">DSM 43926</strain>
    </source>
</reference>
<organism evidence="1 2">
    <name type="scientific">Nonomuraea turkmeniaca</name>
    <dbReference type="NCBI Taxonomy" id="103838"/>
    <lineage>
        <taxon>Bacteria</taxon>
        <taxon>Bacillati</taxon>
        <taxon>Actinomycetota</taxon>
        <taxon>Actinomycetes</taxon>
        <taxon>Streptosporangiales</taxon>
        <taxon>Streptosporangiaceae</taxon>
        <taxon>Nonomuraea</taxon>
    </lineage>
</organism>
<dbReference type="Proteomes" id="UP000309128">
    <property type="component" value="Unassembled WGS sequence"/>
</dbReference>
<keyword evidence="2" id="KW-1185">Reference proteome</keyword>
<protein>
    <submittedName>
        <fullName evidence="1">Uncharacterized protein</fullName>
    </submittedName>
</protein>
<gene>
    <name evidence="1" type="ORF">ETD86_21575</name>
</gene>
<name>A0A5S4FGM9_9ACTN</name>
<dbReference type="OrthoDB" id="9978646at2"/>
<evidence type="ECO:0000313" key="2">
    <source>
        <dbReference type="Proteomes" id="UP000309128"/>
    </source>
</evidence>